<dbReference type="Proteomes" id="UP000652761">
    <property type="component" value="Unassembled WGS sequence"/>
</dbReference>
<organism evidence="2 3">
    <name type="scientific">Colocasia esculenta</name>
    <name type="common">Wild taro</name>
    <name type="synonym">Arum esculentum</name>
    <dbReference type="NCBI Taxonomy" id="4460"/>
    <lineage>
        <taxon>Eukaryota</taxon>
        <taxon>Viridiplantae</taxon>
        <taxon>Streptophyta</taxon>
        <taxon>Embryophyta</taxon>
        <taxon>Tracheophyta</taxon>
        <taxon>Spermatophyta</taxon>
        <taxon>Magnoliopsida</taxon>
        <taxon>Liliopsida</taxon>
        <taxon>Araceae</taxon>
        <taxon>Aroideae</taxon>
        <taxon>Colocasieae</taxon>
        <taxon>Colocasia</taxon>
    </lineage>
</organism>
<protein>
    <submittedName>
        <fullName evidence="2">Uncharacterized protein</fullName>
    </submittedName>
</protein>
<dbReference type="AlphaFoldDB" id="A0A843UEY4"/>
<keyword evidence="3" id="KW-1185">Reference proteome</keyword>
<feature type="region of interest" description="Disordered" evidence="1">
    <location>
        <begin position="1"/>
        <end position="56"/>
    </location>
</feature>
<reference evidence="2" key="1">
    <citation type="submission" date="2017-07" db="EMBL/GenBank/DDBJ databases">
        <title>Taro Niue Genome Assembly and Annotation.</title>
        <authorList>
            <person name="Atibalentja N."/>
            <person name="Keating K."/>
            <person name="Fields C.J."/>
        </authorList>
    </citation>
    <scope>NUCLEOTIDE SEQUENCE</scope>
    <source>
        <strain evidence="2">Niue_2</strain>
        <tissue evidence="2">Leaf</tissue>
    </source>
</reference>
<feature type="region of interest" description="Disordered" evidence="1">
    <location>
        <begin position="97"/>
        <end position="120"/>
    </location>
</feature>
<dbReference type="EMBL" id="NMUH01000474">
    <property type="protein sequence ID" value="MQL79763.1"/>
    <property type="molecule type" value="Genomic_DNA"/>
</dbReference>
<gene>
    <name evidence="2" type="ORF">Taro_012211</name>
</gene>
<evidence type="ECO:0000256" key="1">
    <source>
        <dbReference type="SAM" id="MobiDB-lite"/>
    </source>
</evidence>
<comment type="caution">
    <text evidence="2">The sequence shown here is derived from an EMBL/GenBank/DDBJ whole genome shotgun (WGS) entry which is preliminary data.</text>
</comment>
<evidence type="ECO:0000313" key="2">
    <source>
        <dbReference type="EMBL" id="MQL79763.1"/>
    </source>
</evidence>
<evidence type="ECO:0000313" key="3">
    <source>
        <dbReference type="Proteomes" id="UP000652761"/>
    </source>
</evidence>
<name>A0A843UEY4_COLES</name>
<proteinExistence type="predicted"/>
<accession>A0A843UEY4</accession>
<sequence>MGPPLAVRQRLLPPHSPPHRSAASPLHRLSFLAASPPPSSHSPYKYPGIGSPAQSDPELVDQYFEDWFSDVDLTLDDVNSSVLASDYRQALDLLDAATGGTGVPSSDAQAAASGTADSEF</sequence>